<reference evidence="7 8" key="1">
    <citation type="submission" date="2019-05" db="EMBL/GenBank/DDBJ databases">
        <title>Another draft genome of Portunus trituberculatus and its Hox gene families provides insights of decapod evolution.</title>
        <authorList>
            <person name="Jeong J.-H."/>
            <person name="Song I."/>
            <person name="Kim S."/>
            <person name="Choi T."/>
            <person name="Kim D."/>
            <person name="Ryu S."/>
            <person name="Kim W."/>
        </authorList>
    </citation>
    <scope>NUCLEOTIDE SEQUENCE [LARGE SCALE GENOMIC DNA]</scope>
    <source>
        <tissue evidence="7">Muscle</tissue>
    </source>
</reference>
<evidence type="ECO:0000256" key="4">
    <source>
        <dbReference type="ARBA" id="ARBA00022989"/>
    </source>
</evidence>
<name>A0A5B7K2X2_PORTR</name>
<protein>
    <submittedName>
        <fullName evidence="7">Protein I'm not dead yet</fullName>
    </submittedName>
</protein>
<organism evidence="7 8">
    <name type="scientific">Portunus trituberculatus</name>
    <name type="common">Swimming crab</name>
    <name type="synonym">Neptunus trituberculatus</name>
    <dbReference type="NCBI Taxonomy" id="210409"/>
    <lineage>
        <taxon>Eukaryota</taxon>
        <taxon>Metazoa</taxon>
        <taxon>Ecdysozoa</taxon>
        <taxon>Arthropoda</taxon>
        <taxon>Crustacea</taxon>
        <taxon>Multicrustacea</taxon>
        <taxon>Malacostraca</taxon>
        <taxon>Eumalacostraca</taxon>
        <taxon>Eucarida</taxon>
        <taxon>Decapoda</taxon>
        <taxon>Pleocyemata</taxon>
        <taxon>Brachyura</taxon>
        <taxon>Eubrachyura</taxon>
        <taxon>Portunoidea</taxon>
        <taxon>Portunidae</taxon>
        <taxon>Portuninae</taxon>
        <taxon>Portunus</taxon>
    </lineage>
</organism>
<dbReference type="GO" id="GO:0015141">
    <property type="term" value="F:succinate transmembrane transporter activity"/>
    <property type="evidence" value="ECO:0007669"/>
    <property type="project" value="TreeGrafter"/>
</dbReference>
<dbReference type="EMBL" id="VSRR010133168">
    <property type="protein sequence ID" value="MPD02803.1"/>
    <property type="molecule type" value="Genomic_DNA"/>
</dbReference>
<dbReference type="AlphaFoldDB" id="A0A5B7K2X2"/>
<keyword evidence="4 6" id="KW-1133">Transmembrane helix</keyword>
<dbReference type="PANTHER" id="PTHR10283:SF82">
    <property type="entry name" value="SOLUTE CARRIER FAMILY 13 MEMBER 2"/>
    <property type="match status" value="1"/>
</dbReference>
<evidence type="ECO:0000256" key="1">
    <source>
        <dbReference type="ARBA" id="ARBA00004141"/>
    </source>
</evidence>
<evidence type="ECO:0000256" key="3">
    <source>
        <dbReference type="ARBA" id="ARBA00022692"/>
    </source>
</evidence>
<evidence type="ECO:0000256" key="6">
    <source>
        <dbReference type="SAM" id="Phobius"/>
    </source>
</evidence>
<feature type="transmembrane region" description="Helical" evidence="6">
    <location>
        <begin position="127"/>
        <end position="145"/>
    </location>
</feature>
<dbReference type="OrthoDB" id="6493944at2759"/>
<evidence type="ECO:0000313" key="8">
    <source>
        <dbReference type="Proteomes" id="UP000324222"/>
    </source>
</evidence>
<comment type="subcellular location">
    <subcellularLocation>
        <location evidence="1">Membrane</location>
        <topology evidence="1">Multi-pass membrane protein</topology>
    </subcellularLocation>
</comment>
<dbReference type="GO" id="GO:0015137">
    <property type="term" value="F:citrate transmembrane transporter activity"/>
    <property type="evidence" value="ECO:0007669"/>
    <property type="project" value="TreeGrafter"/>
</dbReference>
<gene>
    <name evidence="7" type="primary">Indy</name>
    <name evidence="7" type="ORF">E2C01_098408</name>
</gene>
<evidence type="ECO:0000313" key="7">
    <source>
        <dbReference type="EMBL" id="MPD02803.1"/>
    </source>
</evidence>
<proteinExistence type="inferred from homology"/>
<accession>A0A5B7K2X2</accession>
<dbReference type="Proteomes" id="UP000324222">
    <property type="component" value="Unassembled WGS sequence"/>
</dbReference>
<comment type="caution">
    <text evidence="7">The sequence shown here is derived from an EMBL/GenBank/DDBJ whole genome shotgun (WGS) entry which is preliminary data.</text>
</comment>
<keyword evidence="3 6" id="KW-0812">Transmembrane</keyword>
<evidence type="ECO:0000256" key="5">
    <source>
        <dbReference type="ARBA" id="ARBA00023136"/>
    </source>
</evidence>
<sequence>MIAASFILFYTKSQSARCGFVMVVMTVMWVTEAIPLPVTALIPVFAFPLMGVLSTDTVSRMYLKESNMMFLGGLIMAAAVENCNFHERIALFVILHVGEYSNGKSSTREQNNKKEGKEKKHCAEMTTFIYFSFIFLSHAGLLLIVSF</sequence>
<keyword evidence="8" id="KW-1185">Reference proteome</keyword>
<dbReference type="GO" id="GO:0005886">
    <property type="term" value="C:plasma membrane"/>
    <property type="evidence" value="ECO:0007669"/>
    <property type="project" value="TreeGrafter"/>
</dbReference>
<evidence type="ECO:0000256" key="2">
    <source>
        <dbReference type="ARBA" id="ARBA00006772"/>
    </source>
</evidence>
<comment type="similarity">
    <text evidence="2">Belongs to the SLC13A/DASS transporter (TC 2.A.47) family. NADC subfamily.</text>
</comment>
<keyword evidence="5 6" id="KW-0472">Membrane</keyword>
<dbReference type="InterPro" id="IPR001898">
    <property type="entry name" value="SLC13A/DASS"/>
</dbReference>
<dbReference type="Pfam" id="PF00939">
    <property type="entry name" value="Na_sulph_symp"/>
    <property type="match status" value="1"/>
</dbReference>
<dbReference type="PANTHER" id="PTHR10283">
    <property type="entry name" value="SOLUTE CARRIER FAMILY 13 MEMBER"/>
    <property type="match status" value="1"/>
</dbReference>